<evidence type="ECO:0000313" key="2">
    <source>
        <dbReference type="Proteomes" id="UP000299102"/>
    </source>
</evidence>
<reference evidence="1 2" key="1">
    <citation type="journal article" date="2019" name="Commun. Biol.">
        <title>The bagworm genome reveals a unique fibroin gene that provides high tensile strength.</title>
        <authorList>
            <person name="Kono N."/>
            <person name="Nakamura H."/>
            <person name="Ohtoshi R."/>
            <person name="Tomita M."/>
            <person name="Numata K."/>
            <person name="Arakawa K."/>
        </authorList>
    </citation>
    <scope>NUCLEOTIDE SEQUENCE [LARGE SCALE GENOMIC DNA]</scope>
</reference>
<dbReference type="GO" id="GO:0055105">
    <property type="term" value="F:ubiquitin-protein transferase inhibitor activity"/>
    <property type="evidence" value="ECO:0007669"/>
    <property type="project" value="TreeGrafter"/>
</dbReference>
<dbReference type="EMBL" id="BGZK01000112">
    <property type="protein sequence ID" value="GBP19901.1"/>
    <property type="molecule type" value="Genomic_DNA"/>
</dbReference>
<dbReference type="Proteomes" id="UP000299102">
    <property type="component" value="Unassembled WGS sequence"/>
</dbReference>
<dbReference type="PANTHER" id="PTHR15430:SF1">
    <property type="entry name" value="GLOMULIN"/>
    <property type="match status" value="1"/>
</dbReference>
<proteinExistence type="predicted"/>
<dbReference type="InterPro" id="IPR013877">
    <property type="entry name" value="YAP-bd/ALF4/Glomulin"/>
</dbReference>
<dbReference type="Pfam" id="PF08568">
    <property type="entry name" value="Kinetochor_Ybp2"/>
    <property type="match status" value="2"/>
</dbReference>
<dbReference type="PANTHER" id="PTHR15430">
    <property type="entry name" value="GLOMULIN"/>
    <property type="match status" value="1"/>
</dbReference>
<gene>
    <name evidence="1" type="primary">GLMN</name>
    <name evidence="1" type="ORF">EVAR_75194_1</name>
</gene>
<dbReference type="InterPro" id="IPR019516">
    <property type="entry name" value="Glomulin/ALF4"/>
</dbReference>
<sequence>MEDCVDVVEILSNLLVSGKYKEVLAIPYNEKYKQNFKDNCCDIISVIIGKLDNDTAVTKPSLQTTSEELLSIIVEIANPEEILLEFIEQIEVSKNEAQFLTLLSPIQQLLKRLTSKRGRSLEWCLNAISTYIETIPISNYNLEGKEQLLLDNDSNVRRLMKVYSNLSPFYAPFVDELNLNIVKKETTKEIIVAFLISLLGKPLIYIDLDPETGCKSEARACCQQILNDICSLEKNILKFLVYVEYHNENRKINSGESAAEISPYDQNEKINMTTLAGLFYSVLSGHFEIKHYAVPQVYSSEYIVQTVFRCVIHLLNFTEYGPLLKAVQLLKSLLSRLSYPVSDALLSSPVHFDLSKNLVTVAIYGNYETIRKECVSLIGCHINKFDFKGRCLIIKYIMDTANHSGMIAYVISLYKNSINEVFQSNSNFPECFLGPKFESMLKKICYLPHGAESDLMELADQIITSLNFLRYMILRDVDNITGIRECFTFIENNYLKDLRTGLNLSKAHYEVKLKDVEEKKDTEKNHIPISVNVGGNDLTNMPIEVKKEVLISALNAFHLMEGLIARLVECMNSNKQCV</sequence>
<comment type="caution">
    <text evidence="1">The sequence shown here is derived from an EMBL/GenBank/DDBJ whole genome shotgun (WGS) entry which is preliminary data.</text>
</comment>
<evidence type="ECO:0000313" key="1">
    <source>
        <dbReference type="EMBL" id="GBP19901.1"/>
    </source>
</evidence>
<protein>
    <submittedName>
        <fullName evidence="1">Glomulin</fullName>
    </submittedName>
</protein>
<accession>A0A4C1U0N6</accession>
<dbReference type="STRING" id="151549.A0A4C1U0N6"/>
<dbReference type="AlphaFoldDB" id="A0A4C1U0N6"/>
<dbReference type="OrthoDB" id="619536at2759"/>
<organism evidence="1 2">
    <name type="scientific">Eumeta variegata</name>
    <name type="common">Bagworm moth</name>
    <name type="synonym">Eumeta japonica</name>
    <dbReference type="NCBI Taxonomy" id="151549"/>
    <lineage>
        <taxon>Eukaryota</taxon>
        <taxon>Metazoa</taxon>
        <taxon>Ecdysozoa</taxon>
        <taxon>Arthropoda</taxon>
        <taxon>Hexapoda</taxon>
        <taxon>Insecta</taxon>
        <taxon>Pterygota</taxon>
        <taxon>Neoptera</taxon>
        <taxon>Endopterygota</taxon>
        <taxon>Lepidoptera</taxon>
        <taxon>Glossata</taxon>
        <taxon>Ditrysia</taxon>
        <taxon>Tineoidea</taxon>
        <taxon>Psychidae</taxon>
        <taxon>Oiketicinae</taxon>
        <taxon>Eumeta</taxon>
    </lineage>
</organism>
<dbReference type="GO" id="GO:0005737">
    <property type="term" value="C:cytoplasm"/>
    <property type="evidence" value="ECO:0007669"/>
    <property type="project" value="TreeGrafter"/>
</dbReference>
<name>A0A4C1U0N6_EUMVA</name>
<keyword evidence="2" id="KW-1185">Reference proteome</keyword>